<evidence type="ECO:0000256" key="6">
    <source>
        <dbReference type="SAM" id="MobiDB-lite"/>
    </source>
</evidence>
<dbReference type="EMBL" id="CAUH01002318">
    <property type="protein sequence ID" value="CCU76277.1"/>
    <property type="molecule type" value="Genomic_DNA"/>
</dbReference>
<dbReference type="PANTHER" id="PTHR34187">
    <property type="entry name" value="FGR18P"/>
    <property type="match status" value="1"/>
</dbReference>
<evidence type="ECO:0000259" key="8">
    <source>
        <dbReference type="Pfam" id="PF02656"/>
    </source>
</evidence>
<feature type="transmembrane region" description="Helical" evidence="7">
    <location>
        <begin position="265"/>
        <end position="285"/>
    </location>
</feature>
<evidence type="ECO:0000256" key="2">
    <source>
        <dbReference type="ARBA" id="ARBA00022475"/>
    </source>
</evidence>
<dbReference type="Pfam" id="PF02656">
    <property type="entry name" value="DUF202"/>
    <property type="match status" value="1"/>
</dbReference>
<feature type="region of interest" description="Disordered" evidence="6">
    <location>
        <begin position="1"/>
        <end position="21"/>
    </location>
</feature>
<sequence length="315" mass="34579">MSGSDLDQKLAKKRKVDTHPSDVVREGLGKNLSHINEETWIVGAEDVQCAAGNYASMDMGLDSEPEPVMEVSNGALNAGTIQSSTGPRGTARHNLDKWWTRMIQRYGSLELENKGSVARDHLALGLSLPLSNHIDDLLSSDHPRPERTFLAWLRTSLAFSSLGIAITQLFRLKTNLDRPHVSEPQPSQDRLRQMGKPLGTTFLVVSIIILILGSHRYFECQHWVVQGKFPVSRGSIISVMALSFALIVASLMIVIVNIVSLRVGFVFASAVMSFLLSWVVSLGHVRTMEGMGDFMPALDTLLGIGIVYRGMVGQS</sequence>
<feature type="compositionally biased region" description="Basic and acidic residues" evidence="6">
    <location>
        <begin position="1"/>
        <end position="10"/>
    </location>
</feature>
<dbReference type="InParanoid" id="N1JEF5"/>
<comment type="caution">
    <text evidence="9">The sequence shown here is derived from an EMBL/GenBank/DDBJ whole genome shotgun (WGS) entry which is preliminary data.</text>
</comment>
<organism evidence="9 10">
    <name type="scientific">Blumeria graminis f. sp. hordei (strain DH14)</name>
    <name type="common">Barley powdery mildew</name>
    <name type="synonym">Oidium monilioides f. sp. hordei</name>
    <dbReference type="NCBI Taxonomy" id="546991"/>
    <lineage>
        <taxon>Eukaryota</taxon>
        <taxon>Fungi</taxon>
        <taxon>Dikarya</taxon>
        <taxon>Ascomycota</taxon>
        <taxon>Pezizomycotina</taxon>
        <taxon>Leotiomycetes</taxon>
        <taxon>Erysiphales</taxon>
        <taxon>Erysiphaceae</taxon>
        <taxon>Blumeria</taxon>
        <taxon>Blumeria hordei</taxon>
    </lineage>
</organism>
<comment type="subcellular location">
    <subcellularLocation>
        <location evidence="1">Cell membrane</location>
        <topology evidence="1">Multi-pass membrane protein</topology>
    </subcellularLocation>
</comment>
<dbReference type="InterPro" id="IPR003807">
    <property type="entry name" value="DUF202"/>
</dbReference>
<evidence type="ECO:0000313" key="10">
    <source>
        <dbReference type="Proteomes" id="UP000015441"/>
    </source>
</evidence>
<dbReference type="HOGENOM" id="CLU_882748_0_0_1"/>
<keyword evidence="4 7" id="KW-1133">Transmembrane helix</keyword>
<evidence type="ECO:0000256" key="3">
    <source>
        <dbReference type="ARBA" id="ARBA00022692"/>
    </source>
</evidence>
<dbReference type="Proteomes" id="UP000015441">
    <property type="component" value="Unassembled WGS sequence"/>
</dbReference>
<dbReference type="OrthoDB" id="199599at2759"/>
<keyword evidence="5 7" id="KW-0472">Membrane</keyword>
<reference evidence="9 10" key="1">
    <citation type="journal article" date="2010" name="Science">
        <title>Genome expansion and gene loss in powdery mildew fungi reveal tradeoffs in extreme parasitism.</title>
        <authorList>
            <person name="Spanu P.D."/>
            <person name="Abbott J.C."/>
            <person name="Amselem J."/>
            <person name="Burgis T.A."/>
            <person name="Soanes D.M."/>
            <person name="Stueber K."/>
            <person name="Ver Loren van Themaat E."/>
            <person name="Brown J.K.M."/>
            <person name="Butcher S.A."/>
            <person name="Gurr S.J."/>
            <person name="Lebrun M.-H."/>
            <person name="Ridout C.J."/>
            <person name="Schulze-Lefert P."/>
            <person name="Talbot N.J."/>
            <person name="Ahmadinejad N."/>
            <person name="Ametz C."/>
            <person name="Barton G.R."/>
            <person name="Benjdia M."/>
            <person name="Bidzinski P."/>
            <person name="Bindschedler L.V."/>
            <person name="Both M."/>
            <person name="Brewer M.T."/>
            <person name="Cadle-Davidson L."/>
            <person name="Cadle-Davidson M.M."/>
            <person name="Collemare J."/>
            <person name="Cramer R."/>
            <person name="Frenkel O."/>
            <person name="Godfrey D."/>
            <person name="Harriman J."/>
            <person name="Hoede C."/>
            <person name="King B.C."/>
            <person name="Klages S."/>
            <person name="Kleemann J."/>
            <person name="Knoll D."/>
            <person name="Koti P.S."/>
            <person name="Kreplak J."/>
            <person name="Lopez-Ruiz F.J."/>
            <person name="Lu X."/>
            <person name="Maekawa T."/>
            <person name="Mahanil S."/>
            <person name="Micali C."/>
            <person name="Milgroom M.G."/>
            <person name="Montana G."/>
            <person name="Noir S."/>
            <person name="O'Connell R.J."/>
            <person name="Oberhaensli S."/>
            <person name="Parlange F."/>
            <person name="Pedersen C."/>
            <person name="Quesneville H."/>
            <person name="Reinhardt R."/>
            <person name="Rott M."/>
            <person name="Sacristan S."/>
            <person name="Schmidt S.M."/>
            <person name="Schoen M."/>
            <person name="Skamnioti P."/>
            <person name="Sommer H."/>
            <person name="Stephens A."/>
            <person name="Takahara H."/>
            <person name="Thordal-Christensen H."/>
            <person name="Vigouroux M."/>
            <person name="Wessling R."/>
            <person name="Wicker T."/>
            <person name="Panstruga R."/>
        </authorList>
    </citation>
    <scope>NUCLEOTIDE SEQUENCE [LARGE SCALE GENOMIC DNA]</scope>
    <source>
        <strain evidence="9">DH14</strain>
    </source>
</reference>
<dbReference type="PANTHER" id="PTHR34187:SF2">
    <property type="entry name" value="DUF202 DOMAIN-CONTAINING PROTEIN"/>
    <property type="match status" value="1"/>
</dbReference>
<keyword evidence="3 7" id="KW-0812">Transmembrane</keyword>
<protein>
    <recommendedName>
        <fullName evidence="8">DUF202 domain-containing protein</fullName>
    </recommendedName>
</protein>
<feature type="domain" description="DUF202" evidence="8">
    <location>
        <begin position="145"/>
        <end position="222"/>
    </location>
</feature>
<keyword evidence="2" id="KW-1003">Cell membrane</keyword>
<dbReference type="AlphaFoldDB" id="N1JEF5"/>
<name>N1JEF5_BLUG1</name>
<evidence type="ECO:0000256" key="7">
    <source>
        <dbReference type="SAM" id="Phobius"/>
    </source>
</evidence>
<evidence type="ECO:0000313" key="9">
    <source>
        <dbReference type="EMBL" id="CCU76277.1"/>
    </source>
</evidence>
<feature type="transmembrane region" description="Helical" evidence="7">
    <location>
        <begin position="239"/>
        <end position="259"/>
    </location>
</feature>
<dbReference type="GO" id="GO:0005886">
    <property type="term" value="C:plasma membrane"/>
    <property type="evidence" value="ECO:0007669"/>
    <property type="project" value="UniProtKB-SubCell"/>
</dbReference>
<dbReference type="InterPro" id="IPR052053">
    <property type="entry name" value="IM_YidH-like"/>
</dbReference>
<keyword evidence="10" id="KW-1185">Reference proteome</keyword>
<proteinExistence type="predicted"/>
<evidence type="ECO:0000256" key="4">
    <source>
        <dbReference type="ARBA" id="ARBA00022989"/>
    </source>
</evidence>
<dbReference type="eggNOG" id="ENOG502S1BM">
    <property type="taxonomic scope" value="Eukaryota"/>
</dbReference>
<feature type="transmembrane region" description="Helical" evidence="7">
    <location>
        <begin position="198"/>
        <end position="218"/>
    </location>
</feature>
<evidence type="ECO:0000256" key="1">
    <source>
        <dbReference type="ARBA" id="ARBA00004651"/>
    </source>
</evidence>
<gene>
    <name evidence="9" type="ORF">BGHDH14_bgh01556</name>
</gene>
<evidence type="ECO:0000256" key="5">
    <source>
        <dbReference type="ARBA" id="ARBA00023136"/>
    </source>
</evidence>
<accession>N1JEF5</accession>